<dbReference type="RefSeq" id="WP_075443539.1">
    <property type="nucleotide sequence ID" value="NZ_FOQK01000011.1"/>
</dbReference>
<protein>
    <submittedName>
        <fullName evidence="1">Uncharacterized protein</fullName>
    </submittedName>
</protein>
<organism evidence="1 2">
    <name type="scientific">Selenomonas ruminantium</name>
    <dbReference type="NCBI Taxonomy" id="971"/>
    <lineage>
        <taxon>Bacteria</taxon>
        <taxon>Bacillati</taxon>
        <taxon>Bacillota</taxon>
        <taxon>Negativicutes</taxon>
        <taxon>Selenomonadales</taxon>
        <taxon>Selenomonadaceae</taxon>
        <taxon>Selenomonas</taxon>
    </lineage>
</organism>
<gene>
    <name evidence="1" type="ORF">SAMN04487861_111119</name>
</gene>
<accession>A0A1I3EUB9</accession>
<evidence type="ECO:0000313" key="1">
    <source>
        <dbReference type="EMBL" id="SFI02542.1"/>
    </source>
</evidence>
<dbReference type="Proteomes" id="UP000183639">
    <property type="component" value="Unassembled WGS sequence"/>
</dbReference>
<dbReference type="AlphaFoldDB" id="A0A1I3EUB9"/>
<evidence type="ECO:0000313" key="2">
    <source>
        <dbReference type="Proteomes" id="UP000183639"/>
    </source>
</evidence>
<dbReference type="OrthoDB" id="1667373at2"/>
<reference evidence="1 2" key="1">
    <citation type="submission" date="2016-10" db="EMBL/GenBank/DDBJ databases">
        <authorList>
            <person name="de Groot N.N."/>
        </authorList>
    </citation>
    <scope>NUCLEOTIDE SEQUENCE [LARGE SCALE GENOMIC DNA]</scope>
    <source>
        <strain evidence="1 2">Z108</strain>
    </source>
</reference>
<dbReference type="EMBL" id="FOQK01000011">
    <property type="protein sequence ID" value="SFI02542.1"/>
    <property type="molecule type" value="Genomic_DNA"/>
</dbReference>
<sequence>MEEKRLTAELESFDFSRCHPVREELLDRLLAMHRRDNAGQKKWQGYMDDADLDLVTAAGTPHAGAAPYKKHLEK</sequence>
<name>A0A1I3EUB9_SELRU</name>
<proteinExistence type="predicted"/>